<dbReference type="Gene3D" id="3.40.50.300">
    <property type="entry name" value="P-loop containing nucleotide triphosphate hydrolases"/>
    <property type="match status" value="1"/>
</dbReference>
<dbReference type="EMBL" id="FOYL01000001">
    <property type="protein sequence ID" value="SFQ99528.1"/>
    <property type="molecule type" value="Genomic_DNA"/>
</dbReference>
<sequence length="358" mass="39481">MSAHERGTDAQRVGLDAPDWWIYKGTGRRIHDIDLAELLPPPPPWRDFRGGPLPVPDVPPDDDGEADRRLGPEIHLAESDVDAHELDVVNAALYLRRPLLLTGKPGVGKSSLAYRIARELRLGRVLRWSITSRTTLRSGLFDYDAIGRVQAAAAAQTRPGDAEESSIGDFVRLGPLGTAFLPAKLPRVLLVDELDKSESDLPNDLLSIFEDGEFVIPELARVRNHLREVSVHTNDLNGTATVVDGRVGCRAFPIVVITSNGEREFPPAFLRRVLQLEIKDLSIEQLAAMVANHLLDPQGEHRDRLVNEFIAKSRAEGGLPADRLLDAVYLATSGAYQPDDAAWPRLVDALWRRLVTGP</sequence>
<dbReference type="AlphaFoldDB" id="A0A1I6D1Z9"/>
<dbReference type="InterPro" id="IPR003593">
    <property type="entry name" value="AAA+_ATPase"/>
</dbReference>
<keyword evidence="4" id="KW-1185">Reference proteome</keyword>
<dbReference type="Proteomes" id="UP000198583">
    <property type="component" value="Unassembled WGS sequence"/>
</dbReference>
<dbReference type="RefSeq" id="WP_093588377.1">
    <property type="nucleotide sequence ID" value="NZ_FOYL01000001.1"/>
</dbReference>
<dbReference type="Pfam" id="PF07728">
    <property type="entry name" value="AAA_5"/>
    <property type="match status" value="1"/>
</dbReference>
<dbReference type="OrthoDB" id="9783370at2"/>
<dbReference type="GO" id="GO:0005524">
    <property type="term" value="F:ATP binding"/>
    <property type="evidence" value="ECO:0007669"/>
    <property type="project" value="InterPro"/>
</dbReference>
<reference evidence="4" key="1">
    <citation type="submission" date="2016-10" db="EMBL/GenBank/DDBJ databases">
        <authorList>
            <person name="Varghese N."/>
            <person name="Submissions S."/>
        </authorList>
    </citation>
    <scope>NUCLEOTIDE SEQUENCE [LARGE SCALE GENOMIC DNA]</scope>
    <source>
        <strain evidence="4">DSM 44232</strain>
    </source>
</reference>
<organism evidence="3 4">
    <name type="scientific">Lentzea waywayandensis</name>
    <dbReference type="NCBI Taxonomy" id="84724"/>
    <lineage>
        <taxon>Bacteria</taxon>
        <taxon>Bacillati</taxon>
        <taxon>Actinomycetota</taxon>
        <taxon>Actinomycetes</taxon>
        <taxon>Pseudonocardiales</taxon>
        <taxon>Pseudonocardiaceae</taxon>
        <taxon>Lentzea</taxon>
    </lineage>
</organism>
<dbReference type="SUPFAM" id="SSF52540">
    <property type="entry name" value="P-loop containing nucleoside triphosphate hydrolases"/>
    <property type="match status" value="1"/>
</dbReference>
<evidence type="ECO:0000313" key="3">
    <source>
        <dbReference type="EMBL" id="SFQ99528.1"/>
    </source>
</evidence>
<dbReference type="STRING" id="84724.SAMN04488564_101876"/>
<dbReference type="GO" id="GO:0016887">
    <property type="term" value="F:ATP hydrolysis activity"/>
    <property type="evidence" value="ECO:0007669"/>
    <property type="project" value="InterPro"/>
</dbReference>
<dbReference type="SMART" id="SM00382">
    <property type="entry name" value="AAA"/>
    <property type="match status" value="1"/>
</dbReference>
<gene>
    <name evidence="3" type="ORF">SAMN04488564_101876</name>
</gene>
<dbReference type="InterPro" id="IPR011704">
    <property type="entry name" value="ATPase_dyneun-rel_AAA"/>
</dbReference>
<feature type="region of interest" description="Disordered" evidence="1">
    <location>
        <begin position="46"/>
        <end position="68"/>
    </location>
</feature>
<dbReference type="CDD" id="cd00009">
    <property type="entry name" value="AAA"/>
    <property type="match status" value="1"/>
</dbReference>
<proteinExistence type="predicted"/>
<name>A0A1I6D1Z9_9PSEU</name>
<dbReference type="InterPro" id="IPR027417">
    <property type="entry name" value="P-loop_NTPase"/>
</dbReference>
<evidence type="ECO:0000259" key="2">
    <source>
        <dbReference type="SMART" id="SM00382"/>
    </source>
</evidence>
<evidence type="ECO:0000313" key="4">
    <source>
        <dbReference type="Proteomes" id="UP000198583"/>
    </source>
</evidence>
<protein>
    <submittedName>
        <fullName evidence="3">AAA domain (Dynein-related subfamily)</fullName>
    </submittedName>
</protein>
<feature type="domain" description="AAA+ ATPase" evidence="2">
    <location>
        <begin position="95"/>
        <end position="284"/>
    </location>
</feature>
<accession>A0A1I6D1Z9</accession>
<evidence type="ECO:0000256" key="1">
    <source>
        <dbReference type="SAM" id="MobiDB-lite"/>
    </source>
</evidence>